<accession>A0AA38L7E3</accession>
<feature type="non-terminal residue" evidence="7">
    <location>
        <position position="136"/>
    </location>
</feature>
<evidence type="ECO:0000256" key="2">
    <source>
        <dbReference type="ARBA" id="ARBA00007293"/>
    </source>
</evidence>
<dbReference type="SUPFAM" id="SSF54236">
    <property type="entry name" value="Ubiquitin-like"/>
    <property type="match status" value="1"/>
</dbReference>
<dbReference type="GO" id="GO:0006914">
    <property type="term" value="P:autophagy"/>
    <property type="evidence" value="ECO:0007669"/>
    <property type="project" value="UniProtKB-KW"/>
</dbReference>
<dbReference type="PANTHER" id="PTHR10969">
    <property type="entry name" value="MICROTUBULE-ASSOCIATED PROTEINS 1A/1B LIGHT CHAIN 3-RELATED"/>
    <property type="match status" value="1"/>
</dbReference>
<dbReference type="InterPro" id="IPR029071">
    <property type="entry name" value="Ubiquitin-like_domsf"/>
</dbReference>
<evidence type="ECO:0000256" key="4">
    <source>
        <dbReference type="ARBA" id="ARBA00023288"/>
    </source>
</evidence>
<dbReference type="Gene3D" id="3.10.20.90">
    <property type="entry name" value="Phosphatidylinositol 3-kinase Catalytic Subunit, Chain A, domain 1"/>
    <property type="match status" value="1"/>
</dbReference>
<dbReference type="EMBL" id="JAHRHJ020000005">
    <property type="protein sequence ID" value="KAH9314121.1"/>
    <property type="molecule type" value="Genomic_DNA"/>
</dbReference>
<dbReference type="InterPro" id="IPR004241">
    <property type="entry name" value="Atg8-like"/>
</dbReference>
<evidence type="ECO:0000256" key="6">
    <source>
        <dbReference type="RuleBase" id="RU004384"/>
    </source>
</evidence>
<feature type="non-terminal residue" evidence="7">
    <location>
        <position position="1"/>
    </location>
</feature>
<comment type="caution">
    <text evidence="7">The sequence shown here is derived from an EMBL/GenBank/DDBJ whole genome shotgun (WGS) entry which is preliminary data.</text>
</comment>
<evidence type="ECO:0000313" key="8">
    <source>
        <dbReference type="Proteomes" id="UP000824469"/>
    </source>
</evidence>
<keyword evidence="4 5" id="KW-0449">Lipoprotein</keyword>
<dbReference type="OMA" id="NDIPDMD"/>
<dbReference type="Proteomes" id="UP000824469">
    <property type="component" value="Unassembled WGS sequence"/>
</dbReference>
<reference evidence="7 8" key="1">
    <citation type="journal article" date="2021" name="Nat. Plants">
        <title>The Taxus genome provides insights into paclitaxel biosynthesis.</title>
        <authorList>
            <person name="Xiong X."/>
            <person name="Gou J."/>
            <person name="Liao Q."/>
            <person name="Li Y."/>
            <person name="Zhou Q."/>
            <person name="Bi G."/>
            <person name="Li C."/>
            <person name="Du R."/>
            <person name="Wang X."/>
            <person name="Sun T."/>
            <person name="Guo L."/>
            <person name="Liang H."/>
            <person name="Lu P."/>
            <person name="Wu Y."/>
            <person name="Zhang Z."/>
            <person name="Ro D.K."/>
            <person name="Shang Y."/>
            <person name="Huang S."/>
            <person name="Yan J."/>
        </authorList>
    </citation>
    <scope>NUCLEOTIDE SEQUENCE [LARGE SCALE GENOMIC DNA]</scope>
    <source>
        <strain evidence="7">Ta-2019</strain>
    </source>
</reference>
<evidence type="ECO:0000256" key="5">
    <source>
        <dbReference type="PIRSR" id="PIRSR604241-50"/>
    </source>
</evidence>
<sequence>LDTVEDLEDSSIAGDDDEDEISNMENNLITKEDVEDCTPKGQMVGEAVIVEKAKRNDIPDMDQNKFLVRTDCTVGQLVYVIRKRINLSSNKAIFILVKNALPSTGSMISSVYEEHKDEDGFLYVTYTGENTFGKFS</sequence>
<comment type="subcellular location">
    <subcellularLocation>
        <location evidence="1">Membrane</location>
    </subcellularLocation>
</comment>
<organism evidence="7 8">
    <name type="scientific">Taxus chinensis</name>
    <name type="common">Chinese yew</name>
    <name type="synonym">Taxus wallichiana var. chinensis</name>
    <dbReference type="NCBI Taxonomy" id="29808"/>
    <lineage>
        <taxon>Eukaryota</taxon>
        <taxon>Viridiplantae</taxon>
        <taxon>Streptophyta</taxon>
        <taxon>Embryophyta</taxon>
        <taxon>Tracheophyta</taxon>
        <taxon>Spermatophyta</taxon>
        <taxon>Pinopsida</taxon>
        <taxon>Pinidae</taxon>
        <taxon>Conifers II</taxon>
        <taxon>Cupressales</taxon>
        <taxon>Taxaceae</taxon>
        <taxon>Taxus</taxon>
    </lineage>
</organism>
<name>A0AA38L7E3_TAXCH</name>
<evidence type="ECO:0000313" key="7">
    <source>
        <dbReference type="EMBL" id="KAH9314121.1"/>
    </source>
</evidence>
<keyword evidence="8" id="KW-1185">Reference proteome</keyword>
<gene>
    <name evidence="7" type="ORF">KI387_022748</name>
</gene>
<dbReference type="GO" id="GO:0016020">
    <property type="term" value="C:membrane"/>
    <property type="evidence" value="ECO:0007669"/>
    <property type="project" value="UniProtKB-SubCell"/>
</dbReference>
<evidence type="ECO:0000256" key="3">
    <source>
        <dbReference type="ARBA" id="ARBA00023136"/>
    </source>
</evidence>
<comment type="similarity">
    <text evidence="2 6">Belongs to the ATG8 family.</text>
</comment>
<dbReference type="AlphaFoldDB" id="A0AA38L7E3"/>
<keyword evidence="6" id="KW-0072">Autophagy</keyword>
<dbReference type="Pfam" id="PF02991">
    <property type="entry name" value="ATG8"/>
    <property type="match status" value="1"/>
</dbReference>
<dbReference type="GO" id="GO:0005776">
    <property type="term" value="C:autophagosome"/>
    <property type="evidence" value="ECO:0007669"/>
    <property type="project" value="UniProtKB-ARBA"/>
</dbReference>
<proteinExistence type="inferred from homology"/>
<evidence type="ECO:0000256" key="1">
    <source>
        <dbReference type="ARBA" id="ARBA00004370"/>
    </source>
</evidence>
<protein>
    <recommendedName>
        <fullName evidence="6">Autophagy-related protein</fullName>
    </recommendedName>
</protein>
<keyword evidence="3" id="KW-0472">Membrane</keyword>
<feature type="lipid moiety-binding region" description="Phosphatidylserine amidated glycine; alternate" evidence="5">
    <location>
        <position position="133"/>
    </location>
</feature>